<comment type="caution">
    <text evidence="1">The sequence shown here is derived from an EMBL/GenBank/DDBJ whole genome shotgun (WGS) entry which is preliminary data.</text>
</comment>
<dbReference type="RefSeq" id="WP_188486906.1">
    <property type="nucleotide sequence ID" value="NZ_BMCS01000001.1"/>
</dbReference>
<dbReference type="Proteomes" id="UP000632454">
    <property type="component" value="Unassembled WGS sequence"/>
</dbReference>
<keyword evidence="2" id="KW-1185">Reference proteome</keyword>
<gene>
    <name evidence="1" type="ORF">GCM10007298_06770</name>
</gene>
<name>A0ABQ1U8T8_9NOCA</name>
<evidence type="ECO:0000313" key="2">
    <source>
        <dbReference type="Proteomes" id="UP000632454"/>
    </source>
</evidence>
<protein>
    <submittedName>
        <fullName evidence="1">Uncharacterized protein</fullName>
    </submittedName>
</protein>
<dbReference type="EMBL" id="BMCS01000001">
    <property type="protein sequence ID" value="GGF13447.1"/>
    <property type="molecule type" value="Genomic_DNA"/>
</dbReference>
<organism evidence="1 2">
    <name type="scientific">Williamsia phyllosphaerae</name>
    <dbReference type="NCBI Taxonomy" id="885042"/>
    <lineage>
        <taxon>Bacteria</taxon>
        <taxon>Bacillati</taxon>
        <taxon>Actinomycetota</taxon>
        <taxon>Actinomycetes</taxon>
        <taxon>Mycobacteriales</taxon>
        <taxon>Nocardiaceae</taxon>
        <taxon>Williamsia</taxon>
    </lineage>
</organism>
<accession>A0ABQ1U8T8</accession>
<reference evidence="2" key="1">
    <citation type="journal article" date="2019" name="Int. J. Syst. Evol. Microbiol.">
        <title>The Global Catalogue of Microorganisms (GCM) 10K type strain sequencing project: providing services to taxonomists for standard genome sequencing and annotation.</title>
        <authorList>
            <consortium name="The Broad Institute Genomics Platform"/>
            <consortium name="The Broad Institute Genome Sequencing Center for Infectious Disease"/>
            <person name="Wu L."/>
            <person name="Ma J."/>
        </authorList>
    </citation>
    <scope>NUCLEOTIDE SEQUENCE [LARGE SCALE GENOMIC DNA]</scope>
    <source>
        <strain evidence="2">CCM 7855</strain>
    </source>
</reference>
<evidence type="ECO:0000313" key="1">
    <source>
        <dbReference type="EMBL" id="GGF13447.1"/>
    </source>
</evidence>
<sequence length="167" mass="17790">MIATRYSTTDGRGRAVAVSVEPRCVTVEIDGELAEIARVSGDAERPGVPIGTRESAELSLIADGRPCPLTLGRGRLSRRSYRARFELDGHTYTFVPVSEVENALRRGRTTLARFLVADDGRVETFEVDRETANSLETAAGVALATAFGCGARHGLEALIDVVTGGVA</sequence>
<proteinExistence type="predicted"/>